<feature type="domain" description="EF-hand" evidence="1">
    <location>
        <begin position="1"/>
        <end position="66"/>
    </location>
</feature>
<accession>A0A0D8XCS9</accession>
<proteinExistence type="predicted"/>
<dbReference type="Proteomes" id="UP000053766">
    <property type="component" value="Unassembled WGS sequence"/>
</dbReference>
<dbReference type="InterPro" id="IPR050774">
    <property type="entry name" value="KCMF1/Dystrophin"/>
</dbReference>
<dbReference type="PANTHER" id="PTHR12268">
    <property type="entry name" value="E3 UBIQUITIN-PROTEIN LIGASE KCMF1"/>
    <property type="match status" value="1"/>
</dbReference>
<dbReference type="InterPro" id="IPR011992">
    <property type="entry name" value="EF-hand-dom_pair"/>
</dbReference>
<evidence type="ECO:0000313" key="4">
    <source>
        <dbReference type="Proteomes" id="UP000053766"/>
    </source>
</evidence>
<dbReference type="AlphaFoldDB" id="A0A0D8XCS9"/>
<sequence length="125" mass="14332">MIKTSRIELLLTTIYHNLNKRLVSSQHIDTDKSISLLLSFLLGTYDKQHTGRLSVFSIKIALATICAGKLVDKLRYMFSQISDVSGFLEYDRFTDFLQQVIGRNCSLNYSAQYCTSLSTSYRYSH</sequence>
<keyword evidence="4" id="KW-1185">Reference proteome</keyword>
<reference evidence="3 4" key="1">
    <citation type="submission" date="2013-11" db="EMBL/GenBank/DDBJ databases">
        <title>Draft genome of the bovine lungworm Dictyocaulus viviparus.</title>
        <authorList>
            <person name="Mitreva M."/>
        </authorList>
    </citation>
    <scope>NUCLEOTIDE SEQUENCE [LARGE SCALE GENOMIC DNA]</scope>
    <source>
        <strain evidence="3 4">HannoverDv2000</strain>
    </source>
</reference>
<dbReference type="Pfam" id="PF09069">
    <property type="entry name" value="EF-hand_3"/>
    <property type="match status" value="1"/>
</dbReference>
<dbReference type="PANTHER" id="PTHR12268:SF27">
    <property type="entry name" value="DYSTROBREVIN, ISOFORM F"/>
    <property type="match status" value="1"/>
</dbReference>
<organism evidence="3 4">
    <name type="scientific">Dictyocaulus viviparus</name>
    <name type="common">Bovine lungworm</name>
    <dbReference type="NCBI Taxonomy" id="29172"/>
    <lineage>
        <taxon>Eukaryota</taxon>
        <taxon>Metazoa</taxon>
        <taxon>Ecdysozoa</taxon>
        <taxon>Nematoda</taxon>
        <taxon>Chromadorea</taxon>
        <taxon>Rhabditida</taxon>
        <taxon>Rhabditina</taxon>
        <taxon>Rhabditomorpha</taxon>
        <taxon>Strongyloidea</taxon>
        <taxon>Metastrongylidae</taxon>
        <taxon>Dictyocaulus</taxon>
    </lineage>
</organism>
<dbReference type="EMBL" id="KN716668">
    <property type="protein sequence ID" value="KJH42413.1"/>
    <property type="molecule type" value="Genomic_DNA"/>
</dbReference>
<dbReference type="OrthoDB" id="6019271at2759"/>
<feature type="domain" description="EF-hand" evidence="2">
    <location>
        <begin position="70"/>
        <end position="101"/>
    </location>
</feature>
<evidence type="ECO:0000313" key="3">
    <source>
        <dbReference type="EMBL" id="KJH42413.1"/>
    </source>
</evidence>
<dbReference type="Pfam" id="PF09068">
    <property type="entry name" value="EF-hand_2"/>
    <property type="match status" value="1"/>
</dbReference>
<gene>
    <name evidence="3" type="ORF">DICVIV_11598</name>
</gene>
<dbReference type="GO" id="GO:0045202">
    <property type="term" value="C:synapse"/>
    <property type="evidence" value="ECO:0007669"/>
    <property type="project" value="TreeGrafter"/>
</dbReference>
<evidence type="ECO:0000259" key="2">
    <source>
        <dbReference type="Pfam" id="PF09069"/>
    </source>
</evidence>
<protein>
    <submittedName>
        <fullName evidence="3">EF hand</fullName>
    </submittedName>
</protein>
<dbReference type="GO" id="GO:0099536">
    <property type="term" value="P:synaptic signaling"/>
    <property type="evidence" value="ECO:0007669"/>
    <property type="project" value="TreeGrafter"/>
</dbReference>
<dbReference type="SUPFAM" id="SSF47473">
    <property type="entry name" value="EF-hand"/>
    <property type="match status" value="1"/>
</dbReference>
<dbReference type="InterPro" id="IPR015153">
    <property type="entry name" value="EF-hand_dom_typ1"/>
</dbReference>
<reference evidence="4" key="2">
    <citation type="journal article" date="2016" name="Sci. Rep.">
        <title>Dictyocaulus viviparus genome, variome and transcriptome elucidate lungworm biology and support future intervention.</title>
        <authorList>
            <person name="McNulty S.N."/>
            <person name="Strube C."/>
            <person name="Rosa B.A."/>
            <person name="Martin J.C."/>
            <person name="Tyagi R."/>
            <person name="Choi Y.J."/>
            <person name="Wang Q."/>
            <person name="Hallsworth Pepin K."/>
            <person name="Zhang X."/>
            <person name="Ozersky P."/>
            <person name="Wilson R.K."/>
            <person name="Sternberg P.W."/>
            <person name="Gasser R.B."/>
            <person name="Mitreva M."/>
        </authorList>
    </citation>
    <scope>NUCLEOTIDE SEQUENCE [LARGE SCALE GENOMIC DNA]</scope>
    <source>
        <strain evidence="4">HannoverDv2000</strain>
    </source>
</reference>
<name>A0A0D8XCS9_DICVI</name>
<dbReference type="Gene3D" id="1.10.238.10">
    <property type="entry name" value="EF-hand"/>
    <property type="match status" value="1"/>
</dbReference>
<dbReference type="STRING" id="29172.A0A0D8XCS9"/>
<dbReference type="GO" id="GO:0016010">
    <property type="term" value="C:dystrophin-associated glycoprotein complex"/>
    <property type="evidence" value="ECO:0007669"/>
    <property type="project" value="UniProtKB-ARBA"/>
</dbReference>
<evidence type="ECO:0000259" key="1">
    <source>
        <dbReference type="Pfam" id="PF09068"/>
    </source>
</evidence>
<dbReference type="InterPro" id="IPR015154">
    <property type="entry name" value="EF-hand_dom_typ2"/>
</dbReference>